<sequence length="193" mass="22219">MRLVDGQVSLLAYHQQRVDRSRRAYFGKSPVFRLQDVLSGLDLPAQGTYKLRLTYATDLVDYEVQPYTIRPVRSLKVVQGDHLRYGRKYADRSGIEALFAQRGACDDILIVQRNHITDASYANLALYDGSRWYTPAWPLLRGTRREYLLQRGMIHSSVIRLRDLVHFESIRLINAMIPWEQGPIVRVTGVTGL</sequence>
<accession>A0ABN8F548</accession>
<name>A0ABN8F548_9BACT</name>
<organism evidence="1 2">
    <name type="scientific">Neolewinella maritima</name>
    <dbReference type="NCBI Taxonomy" id="1383882"/>
    <lineage>
        <taxon>Bacteria</taxon>
        <taxon>Pseudomonadati</taxon>
        <taxon>Bacteroidota</taxon>
        <taxon>Saprospiria</taxon>
        <taxon>Saprospirales</taxon>
        <taxon>Lewinellaceae</taxon>
        <taxon>Neolewinella</taxon>
    </lineage>
</organism>
<dbReference type="Proteomes" id="UP000837803">
    <property type="component" value="Unassembled WGS sequence"/>
</dbReference>
<gene>
    <name evidence="1" type="ORF">LEM8419_01598</name>
</gene>
<reference evidence="1" key="1">
    <citation type="submission" date="2021-12" db="EMBL/GenBank/DDBJ databases">
        <authorList>
            <person name="Rodrigo-Torres L."/>
            <person name="Arahal R. D."/>
            <person name="Lucena T."/>
        </authorList>
    </citation>
    <scope>NUCLEOTIDE SEQUENCE</scope>
    <source>
        <strain evidence="1">CECT 8419</strain>
    </source>
</reference>
<dbReference type="InterPro" id="IPR001544">
    <property type="entry name" value="Aminotrans_IV"/>
</dbReference>
<dbReference type="EMBL" id="CAKLPZ010000001">
    <property type="protein sequence ID" value="CAH1000445.1"/>
    <property type="molecule type" value="Genomic_DNA"/>
</dbReference>
<evidence type="ECO:0008006" key="3">
    <source>
        <dbReference type="Google" id="ProtNLM"/>
    </source>
</evidence>
<evidence type="ECO:0000313" key="1">
    <source>
        <dbReference type="EMBL" id="CAH1000445.1"/>
    </source>
</evidence>
<keyword evidence="2" id="KW-1185">Reference proteome</keyword>
<dbReference type="InterPro" id="IPR036038">
    <property type="entry name" value="Aminotransferase-like"/>
</dbReference>
<dbReference type="Gene3D" id="3.30.470.10">
    <property type="match status" value="1"/>
</dbReference>
<dbReference type="SUPFAM" id="SSF56752">
    <property type="entry name" value="D-aminoacid aminotransferase-like PLP-dependent enzymes"/>
    <property type="match status" value="1"/>
</dbReference>
<dbReference type="InterPro" id="IPR043132">
    <property type="entry name" value="BCAT-like_C"/>
</dbReference>
<dbReference type="InterPro" id="IPR043131">
    <property type="entry name" value="BCAT-like_N"/>
</dbReference>
<dbReference type="Pfam" id="PF01063">
    <property type="entry name" value="Aminotran_4"/>
    <property type="match status" value="1"/>
</dbReference>
<comment type="caution">
    <text evidence="1">The sequence shown here is derived from an EMBL/GenBank/DDBJ whole genome shotgun (WGS) entry which is preliminary data.</text>
</comment>
<protein>
    <recommendedName>
        <fullName evidence="3">4-amino-4-deoxychorismate lyase</fullName>
    </recommendedName>
</protein>
<proteinExistence type="predicted"/>
<dbReference type="Gene3D" id="3.20.10.10">
    <property type="entry name" value="D-amino Acid Aminotransferase, subunit A, domain 2"/>
    <property type="match status" value="1"/>
</dbReference>
<evidence type="ECO:0000313" key="2">
    <source>
        <dbReference type="Proteomes" id="UP000837803"/>
    </source>
</evidence>